<dbReference type="Proteomes" id="UP001055072">
    <property type="component" value="Unassembled WGS sequence"/>
</dbReference>
<evidence type="ECO:0000313" key="1">
    <source>
        <dbReference type="EMBL" id="KAI0089415.1"/>
    </source>
</evidence>
<dbReference type="EMBL" id="MU274910">
    <property type="protein sequence ID" value="KAI0089415.1"/>
    <property type="molecule type" value="Genomic_DNA"/>
</dbReference>
<evidence type="ECO:0000313" key="2">
    <source>
        <dbReference type="Proteomes" id="UP001055072"/>
    </source>
</evidence>
<reference evidence="1" key="1">
    <citation type="journal article" date="2021" name="Environ. Microbiol.">
        <title>Gene family expansions and transcriptome signatures uncover fungal adaptations to wood decay.</title>
        <authorList>
            <person name="Hage H."/>
            <person name="Miyauchi S."/>
            <person name="Viragh M."/>
            <person name="Drula E."/>
            <person name="Min B."/>
            <person name="Chaduli D."/>
            <person name="Navarro D."/>
            <person name="Favel A."/>
            <person name="Norest M."/>
            <person name="Lesage-Meessen L."/>
            <person name="Balint B."/>
            <person name="Merenyi Z."/>
            <person name="de Eugenio L."/>
            <person name="Morin E."/>
            <person name="Martinez A.T."/>
            <person name="Baldrian P."/>
            <person name="Stursova M."/>
            <person name="Martinez M.J."/>
            <person name="Novotny C."/>
            <person name="Magnuson J.K."/>
            <person name="Spatafora J.W."/>
            <person name="Maurice S."/>
            <person name="Pangilinan J."/>
            <person name="Andreopoulos W."/>
            <person name="LaButti K."/>
            <person name="Hundley H."/>
            <person name="Na H."/>
            <person name="Kuo A."/>
            <person name="Barry K."/>
            <person name="Lipzen A."/>
            <person name="Henrissat B."/>
            <person name="Riley R."/>
            <person name="Ahrendt S."/>
            <person name="Nagy L.G."/>
            <person name="Grigoriev I.V."/>
            <person name="Martin F."/>
            <person name="Rosso M.N."/>
        </authorList>
    </citation>
    <scope>NUCLEOTIDE SEQUENCE</scope>
    <source>
        <strain evidence="1">CBS 384.51</strain>
    </source>
</reference>
<sequence length="372" mass="40857">MVRQSVYIHREPVPDVPDTAEGEIQVSEEHLHGSTTSLNPSPAPAITVLPIDNPVADSLQDLVDRISRRSVQVNVAHHSSFVIHEASSGFGKIQRLPTHSSHHITTANAPDLPSAPEEEHVSRKSEVRPDKTQIPPRPLHLIGSSRKTSPWTALGLLGEGAQGRVYLVKYKRHITAAMKIISLADTSRSTTLLRIVDELIILDRLEEADCHFVLGPKAIRGNWAWTSSGGFLHITTPVCPGGTLLDRGHEVRRSRNEFQVALIAAELVLGIEFLHKLGIVHHDIKPENIVIDSDGHCRITDFGGAKLLPKVGYFSLYNNGQPVMSLDYAAPELIKCFLGNNGFDVEYTKAVDWWALGATLLAILLDDFIVGI</sequence>
<comment type="caution">
    <text evidence="1">The sequence shown here is derived from an EMBL/GenBank/DDBJ whole genome shotgun (WGS) entry which is preliminary data.</text>
</comment>
<organism evidence="1 2">
    <name type="scientific">Irpex rosettiformis</name>
    <dbReference type="NCBI Taxonomy" id="378272"/>
    <lineage>
        <taxon>Eukaryota</taxon>
        <taxon>Fungi</taxon>
        <taxon>Dikarya</taxon>
        <taxon>Basidiomycota</taxon>
        <taxon>Agaricomycotina</taxon>
        <taxon>Agaricomycetes</taxon>
        <taxon>Polyporales</taxon>
        <taxon>Irpicaceae</taxon>
        <taxon>Irpex</taxon>
    </lineage>
</organism>
<name>A0ACB8U579_9APHY</name>
<keyword evidence="2" id="KW-1185">Reference proteome</keyword>
<gene>
    <name evidence="1" type="ORF">BDY19DRAFT_905755</name>
</gene>
<proteinExistence type="predicted"/>
<accession>A0ACB8U579</accession>
<protein>
    <submittedName>
        <fullName evidence="1">Kinase-like domain-containing protein</fullName>
    </submittedName>
</protein>